<gene>
    <name evidence="3" type="ORF">EV665_105208</name>
</gene>
<proteinExistence type="predicted"/>
<dbReference type="InterPro" id="IPR050345">
    <property type="entry name" value="Aliph_Amidase/BUP"/>
</dbReference>
<evidence type="ECO:0000313" key="4">
    <source>
        <dbReference type="Proteomes" id="UP000295351"/>
    </source>
</evidence>
<dbReference type="SUPFAM" id="SSF56317">
    <property type="entry name" value="Carbon-nitrogen hydrolase"/>
    <property type="match status" value="1"/>
</dbReference>
<dbReference type="InterPro" id="IPR003010">
    <property type="entry name" value="C-N_Hydrolase"/>
</dbReference>
<dbReference type="Proteomes" id="UP000295351">
    <property type="component" value="Unassembled WGS sequence"/>
</dbReference>
<name>A0A4R2CY03_SHIGR</name>
<dbReference type="Pfam" id="PF00795">
    <property type="entry name" value="CN_hydrolase"/>
    <property type="match status" value="1"/>
</dbReference>
<organism evidence="3 4">
    <name type="scientific">Shinella granuli</name>
    <dbReference type="NCBI Taxonomy" id="323621"/>
    <lineage>
        <taxon>Bacteria</taxon>
        <taxon>Pseudomonadati</taxon>
        <taxon>Pseudomonadota</taxon>
        <taxon>Alphaproteobacteria</taxon>
        <taxon>Hyphomicrobiales</taxon>
        <taxon>Rhizobiaceae</taxon>
        <taxon>Shinella</taxon>
    </lineage>
</organism>
<dbReference type="AlphaFoldDB" id="A0A4R2CY03"/>
<comment type="caution">
    <text evidence="3">The sequence shown here is derived from an EMBL/GenBank/DDBJ whole genome shotgun (WGS) entry which is preliminary data.</text>
</comment>
<evidence type="ECO:0000259" key="2">
    <source>
        <dbReference type="PROSITE" id="PS50263"/>
    </source>
</evidence>
<dbReference type="Gene3D" id="3.60.110.10">
    <property type="entry name" value="Carbon-nitrogen hydrolase"/>
    <property type="match status" value="1"/>
</dbReference>
<dbReference type="GO" id="GO:0050126">
    <property type="term" value="F:N-carbamoylputrescine amidase activity"/>
    <property type="evidence" value="ECO:0007669"/>
    <property type="project" value="TreeGrafter"/>
</dbReference>
<dbReference type="GO" id="GO:0033388">
    <property type="term" value="P:putrescine biosynthetic process from arginine"/>
    <property type="evidence" value="ECO:0007669"/>
    <property type="project" value="TreeGrafter"/>
</dbReference>
<dbReference type="InterPro" id="IPR036526">
    <property type="entry name" value="C-N_Hydrolase_sf"/>
</dbReference>
<evidence type="ECO:0000256" key="1">
    <source>
        <dbReference type="ARBA" id="ARBA00022801"/>
    </source>
</evidence>
<dbReference type="RefSeq" id="WP_133034144.1">
    <property type="nucleotide sequence ID" value="NZ_BAABEI010000002.1"/>
</dbReference>
<reference evidence="3 4" key="1">
    <citation type="submission" date="2019-03" db="EMBL/GenBank/DDBJ databases">
        <title>Genomic Encyclopedia of Type Strains, Phase IV (KMG-IV): sequencing the most valuable type-strain genomes for metagenomic binning, comparative biology and taxonomic classification.</title>
        <authorList>
            <person name="Goeker M."/>
        </authorList>
    </citation>
    <scope>NUCLEOTIDE SEQUENCE [LARGE SCALE GENOMIC DNA]</scope>
    <source>
        <strain evidence="3 4">DSM 18401</strain>
    </source>
</reference>
<dbReference type="PROSITE" id="PS50263">
    <property type="entry name" value="CN_HYDROLASE"/>
    <property type="match status" value="1"/>
</dbReference>
<dbReference type="EMBL" id="SLVX01000005">
    <property type="protein sequence ID" value="TCN46121.1"/>
    <property type="molecule type" value="Genomic_DNA"/>
</dbReference>
<keyword evidence="4" id="KW-1185">Reference proteome</keyword>
<dbReference type="PANTHER" id="PTHR43674:SF2">
    <property type="entry name" value="BETA-UREIDOPROPIONASE"/>
    <property type="match status" value="1"/>
</dbReference>
<sequence length="289" mass="31288">MPFLTVAAAQIRCVAGDIQANLALHLEAIKGARNRGADLVVFPELSLTDYLSSPDVQELARMVDAKEIAEIAAASRGIAVSFGFIERGTDGLVYNTQALFSEGELRHAHRKINIPNYGRLQEGKFYRKGGALTLAELSGNWKAATLICADSWSPALPWIAALHGADLLIQPIGSARGVVDGGFDNPTGWDINLRHTAMTYSLPTIMVNHCGKRGGLDFWGGSRILDQNGRELARAGEQPELVLARLDITNVIDARRNLPTLRDSDPAFVHKELGRFVPSSPGSSRHEAS</sequence>
<accession>A0A4R2CY03</accession>
<feature type="domain" description="CN hydrolase" evidence="2">
    <location>
        <begin position="4"/>
        <end position="248"/>
    </location>
</feature>
<protein>
    <submittedName>
        <fullName evidence="3">Putative amidohydrolase</fullName>
    </submittedName>
</protein>
<evidence type="ECO:0000313" key="3">
    <source>
        <dbReference type="EMBL" id="TCN46121.1"/>
    </source>
</evidence>
<dbReference type="PANTHER" id="PTHR43674">
    <property type="entry name" value="NITRILASE C965.09-RELATED"/>
    <property type="match status" value="1"/>
</dbReference>
<keyword evidence="1 3" id="KW-0378">Hydrolase</keyword>